<feature type="transmembrane region" description="Helical" evidence="8">
    <location>
        <begin position="559"/>
        <end position="586"/>
    </location>
</feature>
<evidence type="ECO:0000256" key="6">
    <source>
        <dbReference type="ARBA" id="ARBA00022989"/>
    </source>
</evidence>
<feature type="transmembrane region" description="Helical" evidence="8">
    <location>
        <begin position="472"/>
        <end position="494"/>
    </location>
</feature>
<dbReference type="STRING" id="1232683.ADIMK_3106"/>
<dbReference type="GO" id="GO:0005886">
    <property type="term" value="C:plasma membrane"/>
    <property type="evidence" value="ECO:0007669"/>
    <property type="project" value="UniProtKB-SubCell"/>
</dbReference>
<evidence type="ECO:0000313" key="10">
    <source>
        <dbReference type="Proteomes" id="UP000028252"/>
    </source>
</evidence>
<dbReference type="CDD" id="cd06550">
    <property type="entry name" value="TM_ABC_iron-siderophores_like"/>
    <property type="match status" value="2"/>
</dbReference>
<keyword evidence="6 8" id="KW-1133">Transmembrane helix</keyword>
<dbReference type="OrthoDB" id="9811721at2"/>
<comment type="subcellular location">
    <subcellularLocation>
        <location evidence="1">Cell membrane</location>
        <topology evidence="1">Multi-pass membrane protein</topology>
    </subcellularLocation>
</comment>
<evidence type="ECO:0000256" key="3">
    <source>
        <dbReference type="ARBA" id="ARBA00022448"/>
    </source>
</evidence>
<dbReference type="Pfam" id="PF01032">
    <property type="entry name" value="FecCD"/>
    <property type="match status" value="2"/>
</dbReference>
<accession>A0A081FVS9</accession>
<feature type="transmembrane region" description="Helical" evidence="8">
    <location>
        <begin position="340"/>
        <end position="362"/>
    </location>
</feature>
<feature type="transmembrane region" description="Helical" evidence="8">
    <location>
        <begin position="243"/>
        <end position="260"/>
    </location>
</feature>
<dbReference type="SUPFAM" id="SSF81345">
    <property type="entry name" value="ABC transporter involved in vitamin B12 uptake, BtuC"/>
    <property type="match status" value="2"/>
</dbReference>
<feature type="transmembrane region" description="Helical" evidence="8">
    <location>
        <begin position="299"/>
        <end position="319"/>
    </location>
</feature>
<keyword evidence="5 8" id="KW-0812">Transmembrane</keyword>
<evidence type="ECO:0000256" key="1">
    <source>
        <dbReference type="ARBA" id="ARBA00004651"/>
    </source>
</evidence>
<proteinExistence type="inferred from homology"/>
<dbReference type="PATRIC" id="fig|1232683.4.peg.3056"/>
<feature type="transmembrane region" description="Helical" evidence="8">
    <location>
        <begin position="272"/>
        <end position="293"/>
    </location>
</feature>
<comment type="caution">
    <text evidence="9">The sequence shown here is derived from an EMBL/GenBank/DDBJ whole genome shotgun (WGS) entry which is preliminary data.</text>
</comment>
<dbReference type="PANTHER" id="PTHR30472:SF37">
    <property type="entry name" value="FE(3+) DICITRATE TRANSPORT SYSTEM PERMEASE PROTEIN FECD-RELATED"/>
    <property type="match status" value="1"/>
</dbReference>
<dbReference type="PANTHER" id="PTHR30472">
    <property type="entry name" value="FERRIC ENTEROBACTIN TRANSPORT SYSTEM PERMEASE PROTEIN"/>
    <property type="match status" value="1"/>
</dbReference>
<evidence type="ECO:0000313" key="9">
    <source>
        <dbReference type="EMBL" id="KEA62634.1"/>
    </source>
</evidence>
<evidence type="ECO:0000256" key="5">
    <source>
        <dbReference type="ARBA" id="ARBA00022692"/>
    </source>
</evidence>
<dbReference type="NCBIfam" id="NF007866">
    <property type="entry name" value="PRK10577.1-2"/>
    <property type="match status" value="1"/>
</dbReference>
<keyword evidence="7 8" id="KW-0472">Membrane</keyword>
<dbReference type="InterPro" id="IPR000522">
    <property type="entry name" value="ABC_transptr_permease_BtuC"/>
</dbReference>
<feature type="transmembrane region" description="Helical" evidence="8">
    <location>
        <begin position="85"/>
        <end position="108"/>
    </location>
</feature>
<organism evidence="9 10">
    <name type="scientific">Marinobacterium lacunae</name>
    <dbReference type="NCBI Taxonomy" id="1232683"/>
    <lineage>
        <taxon>Bacteria</taxon>
        <taxon>Pseudomonadati</taxon>
        <taxon>Pseudomonadota</taxon>
        <taxon>Gammaproteobacteria</taxon>
        <taxon>Oceanospirillales</taxon>
        <taxon>Oceanospirillaceae</taxon>
        <taxon>Marinobacterium</taxon>
    </lineage>
</organism>
<keyword evidence="10" id="KW-1185">Reference proteome</keyword>
<dbReference type="eggNOG" id="COG0609">
    <property type="taxonomic scope" value="Bacteria"/>
</dbReference>
<keyword evidence="4" id="KW-1003">Cell membrane</keyword>
<gene>
    <name evidence="9" type="ORF">ADIMK_3106</name>
</gene>
<keyword evidence="3" id="KW-0813">Transport</keyword>
<evidence type="ECO:0000256" key="7">
    <source>
        <dbReference type="ARBA" id="ARBA00023136"/>
    </source>
</evidence>
<feature type="transmembrane region" description="Helical" evidence="8">
    <location>
        <begin position="441"/>
        <end position="460"/>
    </location>
</feature>
<comment type="similarity">
    <text evidence="2">Belongs to the binding-protein-dependent transport system permease family. FecCD subfamily.</text>
</comment>
<feature type="transmembrane region" description="Helical" evidence="8">
    <location>
        <begin position="628"/>
        <end position="647"/>
    </location>
</feature>
<feature type="transmembrane region" description="Helical" evidence="8">
    <location>
        <begin position="598"/>
        <end position="616"/>
    </location>
</feature>
<evidence type="ECO:0000256" key="4">
    <source>
        <dbReference type="ARBA" id="ARBA00022475"/>
    </source>
</evidence>
<feature type="transmembrane region" description="Helical" evidence="8">
    <location>
        <begin position="514"/>
        <end position="532"/>
    </location>
</feature>
<dbReference type="AlphaFoldDB" id="A0A081FVS9"/>
<dbReference type="InterPro" id="IPR037294">
    <property type="entry name" value="ABC_BtuC-like"/>
</dbReference>
<dbReference type="RefSeq" id="WP_036190139.1">
    <property type="nucleotide sequence ID" value="NZ_JMQN01000047.1"/>
</dbReference>
<feature type="transmembrane region" description="Helical" evidence="8">
    <location>
        <begin position="53"/>
        <end position="73"/>
    </location>
</feature>
<feature type="transmembrane region" description="Helical" evidence="8">
    <location>
        <begin position="415"/>
        <end position="435"/>
    </location>
</feature>
<protein>
    <submittedName>
        <fullName evidence="9">Ferrichrome transport system permease protein FhuB</fullName>
    </submittedName>
</protein>
<dbReference type="GO" id="GO:0022857">
    <property type="term" value="F:transmembrane transporter activity"/>
    <property type="evidence" value="ECO:0007669"/>
    <property type="project" value="InterPro"/>
</dbReference>
<dbReference type="EMBL" id="JMQN01000047">
    <property type="protein sequence ID" value="KEA62634.1"/>
    <property type="molecule type" value="Genomic_DNA"/>
</dbReference>
<dbReference type="Proteomes" id="UP000028252">
    <property type="component" value="Unassembled WGS sequence"/>
</dbReference>
<name>A0A081FVS9_9GAMM</name>
<feature type="transmembrane region" description="Helical" evidence="8">
    <location>
        <begin position="114"/>
        <end position="132"/>
    </location>
</feature>
<dbReference type="GO" id="GO:0033214">
    <property type="term" value="P:siderophore-iron import into cell"/>
    <property type="evidence" value="ECO:0007669"/>
    <property type="project" value="TreeGrafter"/>
</dbReference>
<feature type="transmembrane region" description="Helical" evidence="8">
    <location>
        <begin position="139"/>
        <end position="162"/>
    </location>
</feature>
<reference evidence="9 10" key="1">
    <citation type="submission" date="2014-04" db="EMBL/GenBank/DDBJ databases">
        <title>Marinobacterium kochiensis sp. nov., isolated from sediment sample collected from Kochi backwaters in Kerala, India.</title>
        <authorList>
            <person name="Singh A."/>
            <person name="Pinnaka A.K."/>
        </authorList>
    </citation>
    <scope>NUCLEOTIDE SEQUENCE [LARGE SCALE GENOMIC DNA]</scope>
    <source>
        <strain evidence="9 10">AK27</strain>
    </source>
</reference>
<sequence length="655" mass="67601">MSRSLILITLALVIAVAGHLQTGSKLALMHQLSLIGGHPFETVYDYAFYYGSLPRTAMAILIGAALGISGSLLQQLTGNRLLSPMTLGTASGAWLTLLITTLCWPVFAASHPDLAALAGAGIASSLVFLIAGRSGLSGLPVVLAGMAVNLLLGALASALVLLNDQYAQPLFVWSSGDLAQNDWHQVLWLLPRLLPIVPILIIAPRALTLLRIGEGNASARGLSLLPVFFLLLTASLWLSAISVASVGLLGFIGLLAPNLARIAGARTALGELLGSLWLGPLLLLATDAVAQLSSSQAGYFVPSGAASALIGAPVLIWLLKQKRQGEITAPAPRVLRPPASAPRVTAIAMTALLLALLFGALIDRDTDGWQLQFPSEVIWQLRWPGLIAVIAAGSGLAVAGTILQRLIRNPLASPEILGISAGASLAIVLTMLLGIQGAGMLTPLAAFSGALIVLGLLLFFGLRSGFAPSQLALVGICLAALVEALLQFVLAQGGDDTFKLLAWLQGSTQGVDEHTALWLASGVALCLIPALLSQRALTLLSLGATVASARGLGVQRARMALLVLASLICALVTAGIGPLAFVGLLAPHLASLLGARSIRLQLIVAALIGSAILLLAAGLGRTLLVPNLMPVGTLSAIIGGGYFIYLLSRRRLVTA</sequence>
<dbReference type="Gene3D" id="1.10.3470.10">
    <property type="entry name" value="ABC transporter involved in vitamin B12 uptake, BtuC"/>
    <property type="match status" value="2"/>
</dbReference>
<evidence type="ECO:0000256" key="2">
    <source>
        <dbReference type="ARBA" id="ARBA00007935"/>
    </source>
</evidence>
<evidence type="ECO:0000256" key="8">
    <source>
        <dbReference type="SAM" id="Phobius"/>
    </source>
</evidence>
<feature type="transmembrane region" description="Helical" evidence="8">
    <location>
        <begin position="382"/>
        <end position="403"/>
    </location>
</feature>